<protein>
    <submittedName>
        <fullName evidence="1">Unannotated protein</fullName>
    </submittedName>
</protein>
<organism evidence="1">
    <name type="scientific">freshwater metagenome</name>
    <dbReference type="NCBI Taxonomy" id="449393"/>
    <lineage>
        <taxon>unclassified sequences</taxon>
        <taxon>metagenomes</taxon>
        <taxon>ecological metagenomes</taxon>
    </lineage>
</organism>
<evidence type="ECO:0000313" key="1">
    <source>
        <dbReference type="EMBL" id="CAB4324655.1"/>
    </source>
</evidence>
<evidence type="ECO:0000313" key="2">
    <source>
        <dbReference type="EMBL" id="CAB4961158.1"/>
    </source>
</evidence>
<reference evidence="1" key="1">
    <citation type="submission" date="2020-05" db="EMBL/GenBank/DDBJ databases">
        <authorList>
            <person name="Chiriac C."/>
            <person name="Salcher M."/>
            <person name="Ghai R."/>
            <person name="Kavagutti S V."/>
        </authorList>
    </citation>
    <scope>NUCLEOTIDE SEQUENCE</scope>
</reference>
<sequence length="149" mass="15927">MAHTSFLSIACSAFVFLLLLLGCSGHQSDAWTSDYQGSLSRDQAESLLSEAAVASGSSGYEPVAIWNCYFDRYPSGFLTALCGPVAVDGSGRGSNPGGPPYYLRFLFSAHESPTGPVLELEAGGTKPQLYSTENYPHVLFNLTERHVAP</sequence>
<proteinExistence type="predicted"/>
<accession>A0A6J5YGS9</accession>
<dbReference type="EMBL" id="CAFBNC010000232">
    <property type="protein sequence ID" value="CAB4961158.1"/>
    <property type="molecule type" value="Genomic_DNA"/>
</dbReference>
<gene>
    <name evidence="1" type="ORF">UFOPK1392_02431</name>
    <name evidence="2" type="ORF">UFOPK3733_02458</name>
</gene>
<dbReference type="EMBL" id="CAEMXZ010000188">
    <property type="protein sequence ID" value="CAB4324655.1"/>
    <property type="molecule type" value="Genomic_DNA"/>
</dbReference>
<dbReference type="AlphaFoldDB" id="A0A6J5YGS9"/>
<name>A0A6J5YGS9_9ZZZZ</name>